<name>A0ABV8MWZ5_9NEIS</name>
<organism evidence="2 3">
    <name type="scientific">Chitinimonas lacunae</name>
    <dbReference type="NCBI Taxonomy" id="1963018"/>
    <lineage>
        <taxon>Bacteria</taxon>
        <taxon>Pseudomonadati</taxon>
        <taxon>Pseudomonadota</taxon>
        <taxon>Betaproteobacteria</taxon>
        <taxon>Neisseriales</taxon>
        <taxon>Chitinibacteraceae</taxon>
        <taxon>Chitinimonas</taxon>
    </lineage>
</organism>
<dbReference type="RefSeq" id="WP_378168352.1">
    <property type="nucleotide sequence ID" value="NZ_JBHSBU010000002.1"/>
</dbReference>
<keyword evidence="3" id="KW-1185">Reference proteome</keyword>
<feature type="transmembrane region" description="Helical" evidence="1">
    <location>
        <begin position="298"/>
        <end position="317"/>
    </location>
</feature>
<dbReference type="EMBL" id="JBHSBU010000002">
    <property type="protein sequence ID" value="MFC4161811.1"/>
    <property type="molecule type" value="Genomic_DNA"/>
</dbReference>
<sequence length="562" mass="63467">MENLRSSHPGNLNLSLSMNGSPLHYLWILPVAIFFAGLANWALDVPISDDYEAVLDHLNRYLLGNVSLVDYLFEPNFYHVLTSVRTVALLYQQITGQIDFSALLWLGNLQWLALFLFLWKYYREETDHPLFWFALAVLFFNPRYWQASLWPMVSLSGFGVLLLALLSFHLAYSEKVKFQLVAIGLALLAGMSQSNGLFVPWLIFLACLIRRDSRAILWTGVALLLLVFYIWVGKTFPVGLLFAARWPEDWLQVFYHIFIFIGAFAPDVYFACALGFVISLLSANLLLRQRNWGKHAPLLCSLLFLLVTCASAAVNRGQYGAEALLESRYSINSGLLLILLTIGYRDFLKRSLANYALTAASVGTTVAIVFAIVPLWQAGLTLREQSFAPQLNGRHYLFWSQHTAHDILWQARALGYYQGLPVEAKRLDERDAIVVEKLPVKPMLSVKGGHLDQAVVEGRTLRLGGWLDLGDQEQQQQLFLLAPYRAEAIRLTRMARPDVAAVLNRDDLQRAGFLLEVDFASPEQATQVAGQGCLMYRSLTRYYTALNGHAACIPWLKGRALR</sequence>
<protein>
    <recommendedName>
        <fullName evidence="4">YfhO family protein</fullName>
    </recommendedName>
</protein>
<feature type="transmembrane region" description="Helical" evidence="1">
    <location>
        <begin position="253"/>
        <end position="286"/>
    </location>
</feature>
<reference evidence="3" key="1">
    <citation type="journal article" date="2019" name="Int. J. Syst. Evol. Microbiol.">
        <title>The Global Catalogue of Microorganisms (GCM) 10K type strain sequencing project: providing services to taxonomists for standard genome sequencing and annotation.</title>
        <authorList>
            <consortium name="The Broad Institute Genomics Platform"/>
            <consortium name="The Broad Institute Genome Sequencing Center for Infectious Disease"/>
            <person name="Wu L."/>
            <person name="Ma J."/>
        </authorList>
    </citation>
    <scope>NUCLEOTIDE SEQUENCE [LARGE SCALE GENOMIC DNA]</scope>
    <source>
        <strain evidence="3">LMG 29894</strain>
    </source>
</reference>
<dbReference type="Proteomes" id="UP001595791">
    <property type="component" value="Unassembled WGS sequence"/>
</dbReference>
<feature type="transmembrane region" description="Helical" evidence="1">
    <location>
        <begin position="24"/>
        <end position="43"/>
    </location>
</feature>
<feature type="transmembrane region" description="Helical" evidence="1">
    <location>
        <begin position="102"/>
        <end position="122"/>
    </location>
</feature>
<feature type="transmembrane region" description="Helical" evidence="1">
    <location>
        <begin position="152"/>
        <end position="172"/>
    </location>
</feature>
<gene>
    <name evidence="2" type="ORF">ACFOW7_20955</name>
</gene>
<keyword evidence="1" id="KW-0472">Membrane</keyword>
<feature type="transmembrane region" description="Helical" evidence="1">
    <location>
        <begin position="215"/>
        <end position="233"/>
    </location>
</feature>
<keyword evidence="1" id="KW-1133">Transmembrane helix</keyword>
<feature type="transmembrane region" description="Helical" evidence="1">
    <location>
        <begin position="329"/>
        <end position="348"/>
    </location>
</feature>
<proteinExistence type="predicted"/>
<evidence type="ECO:0000256" key="1">
    <source>
        <dbReference type="SAM" id="Phobius"/>
    </source>
</evidence>
<feature type="transmembrane region" description="Helical" evidence="1">
    <location>
        <begin position="178"/>
        <end position="208"/>
    </location>
</feature>
<evidence type="ECO:0000313" key="3">
    <source>
        <dbReference type="Proteomes" id="UP001595791"/>
    </source>
</evidence>
<evidence type="ECO:0008006" key="4">
    <source>
        <dbReference type="Google" id="ProtNLM"/>
    </source>
</evidence>
<accession>A0ABV8MWZ5</accession>
<feature type="transmembrane region" description="Helical" evidence="1">
    <location>
        <begin position="355"/>
        <end position="376"/>
    </location>
</feature>
<keyword evidence="1" id="KW-0812">Transmembrane</keyword>
<comment type="caution">
    <text evidence="2">The sequence shown here is derived from an EMBL/GenBank/DDBJ whole genome shotgun (WGS) entry which is preliminary data.</text>
</comment>
<evidence type="ECO:0000313" key="2">
    <source>
        <dbReference type="EMBL" id="MFC4161811.1"/>
    </source>
</evidence>